<name>A0A0E4H743_9BACL</name>
<sequence length="444" mass="47098">MEIIGSIGIILGVIAIILFALKEIHITVAAPLATLIVVLLNQMDIVTFMLGSESGNFMGALGNYIVKFFAIFLLGAVLAKFMEESGATISIADFILKKFGTQNPYRVLVAIFIVAVILTYGGISLFVVMFAVIPLARTLFKKLDIAWNLIQIPVWLGIGTVTMTILPGTPAIQNVIPIQFLGTSLVAAAIPSIAGALGCTAFGLFYMKYCLNKSLKAGETYATYADDVEESRAERELPGFFASILPLVTLIIIAVLGSTFGNEFVRKNVIYVALIVAILLAVVLFNKHIPDKIRTLSIGASGSIAPIFATASAVAFGSVLMAAPGFEFFSNLITSIPGDPLISLTVLTACISAITGSSSGTLGIVMPNFTDFYLNAGIHPELIHRVAAIASNITTLVPQSGVLLTFLALTKLNHKNGFKEAFITVTVGCAIAVVIVIVLGKFML</sequence>
<dbReference type="InterPro" id="IPR003474">
    <property type="entry name" value="Glcn_transporter"/>
</dbReference>
<organism evidence="2 3">
    <name type="scientific">Paenibacillus riograndensis SBR5</name>
    <dbReference type="NCBI Taxonomy" id="1073571"/>
    <lineage>
        <taxon>Bacteria</taxon>
        <taxon>Bacillati</taxon>
        <taxon>Bacillota</taxon>
        <taxon>Bacilli</taxon>
        <taxon>Bacillales</taxon>
        <taxon>Paenibacillaceae</taxon>
        <taxon>Paenibacillus</taxon>
        <taxon>Paenibacillus sonchi group</taxon>
    </lineage>
</organism>
<dbReference type="HOGENOM" id="CLU_042638_1_0_9"/>
<feature type="transmembrane region" description="Helical" evidence="1">
    <location>
        <begin position="7"/>
        <end position="26"/>
    </location>
</feature>
<dbReference type="PANTHER" id="PTHR30354:SF7">
    <property type="entry name" value="BLL7963 PROTEIN"/>
    <property type="match status" value="1"/>
</dbReference>
<feature type="transmembrane region" description="Helical" evidence="1">
    <location>
        <begin position="298"/>
        <end position="321"/>
    </location>
</feature>
<feature type="transmembrane region" description="Helical" evidence="1">
    <location>
        <begin position="341"/>
        <end position="365"/>
    </location>
</feature>
<proteinExistence type="predicted"/>
<feature type="transmembrane region" description="Helical" evidence="1">
    <location>
        <begin position="421"/>
        <end position="440"/>
    </location>
</feature>
<dbReference type="STRING" id="483937.AMQ84_23880"/>
<gene>
    <name evidence="2" type="ORF">PRIO_1099</name>
</gene>
<dbReference type="RefSeq" id="WP_020428399.1">
    <property type="nucleotide sequence ID" value="NZ_AGBD01000621.1"/>
</dbReference>
<dbReference type="GO" id="GO:0005886">
    <property type="term" value="C:plasma membrane"/>
    <property type="evidence" value="ECO:0007669"/>
    <property type="project" value="TreeGrafter"/>
</dbReference>
<dbReference type="GO" id="GO:0015128">
    <property type="term" value="F:gluconate transmembrane transporter activity"/>
    <property type="evidence" value="ECO:0007669"/>
    <property type="project" value="InterPro"/>
</dbReference>
<dbReference type="PANTHER" id="PTHR30354">
    <property type="entry name" value="GNT FAMILY GLUCONATE TRANSPORTER"/>
    <property type="match status" value="1"/>
</dbReference>
<protein>
    <submittedName>
        <fullName evidence="2">Putative permease</fullName>
    </submittedName>
</protein>
<evidence type="ECO:0000313" key="2">
    <source>
        <dbReference type="EMBL" id="CQR52929.1"/>
    </source>
</evidence>
<evidence type="ECO:0000313" key="3">
    <source>
        <dbReference type="Proteomes" id="UP000033163"/>
    </source>
</evidence>
<keyword evidence="1" id="KW-0472">Membrane</keyword>
<feature type="transmembrane region" description="Helical" evidence="1">
    <location>
        <begin position="64"/>
        <end position="82"/>
    </location>
</feature>
<evidence type="ECO:0000256" key="1">
    <source>
        <dbReference type="SAM" id="Phobius"/>
    </source>
</evidence>
<feature type="transmembrane region" description="Helical" evidence="1">
    <location>
        <begin position="239"/>
        <end position="257"/>
    </location>
</feature>
<dbReference type="Proteomes" id="UP000033163">
    <property type="component" value="Chromosome I"/>
</dbReference>
<reference evidence="3" key="1">
    <citation type="submission" date="2015-03" db="EMBL/GenBank/DDBJ databases">
        <authorList>
            <person name="Wibberg D."/>
        </authorList>
    </citation>
    <scope>NUCLEOTIDE SEQUENCE [LARGE SCALE GENOMIC DNA]</scope>
</reference>
<dbReference type="PATRIC" id="fig|1073571.4.peg.1131"/>
<dbReference type="EMBL" id="LN831776">
    <property type="protein sequence ID" value="CQR52929.1"/>
    <property type="molecule type" value="Genomic_DNA"/>
</dbReference>
<feature type="transmembrane region" description="Helical" evidence="1">
    <location>
        <begin position="107"/>
        <end position="133"/>
    </location>
</feature>
<accession>A0A0E4H743</accession>
<keyword evidence="1" id="KW-0812">Transmembrane</keyword>
<dbReference type="KEGG" id="pri:PRIO_1099"/>
<feature type="transmembrane region" description="Helical" evidence="1">
    <location>
        <begin position="178"/>
        <end position="206"/>
    </location>
</feature>
<feature type="transmembrane region" description="Helical" evidence="1">
    <location>
        <begin position="269"/>
        <end position="286"/>
    </location>
</feature>
<dbReference type="Pfam" id="PF02447">
    <property type="entry name" value="GntP_permease"/>
    <property type="match status" value="1"/>
</dbReference>
<keyword evidence="1" id="KW-1133">Transmembrane helix</keyword>
<feature type="transmembrane region" description="Helical" evidence="1">
    <location>
        <begin position="145"/>
        <end position="166"/>
    </location>
</feature>
<feature type="transmembrane region" description="Helical" evidence="1">
    <location>
        <begin position="386"/>
        <end position="409"/>
    </location>
</feature>
<dbReference type="AlphaFoldDB" id="A0A0E4H743"/>
<feature type="transmembrane region" description="Helical" evidence="1">
    <location>
        <begin position="32"/>
        <end position="52"/>
    </location>
</feature>